<protein>
    <submittedName>
        <fullName evidence="3">Gfo/Idh/MocA family oxidoreductase</fullName>
    </submittedName>
</protein>
<dbReference type="Proteomes" id="UP000620366">
    <property type="component" value="Unassembled WGS sequence"/>
</dbReference>
<dbReference type="Pfam" id="PF01408">
    <property type="entry name" value="GFO_IDH_MocA"/>
    <property type="match status" value="1"/>
</dbReference>
<dbReference type="InterPro" id="IPR036291">
    <property type="entry name" value="NAD(P)-bd_dom_sf"/>
</dbReference>
<dbReference type="PANTHER" id="PTHR43708">
    <property type="entry name" value="CONSERVED EXPRESSED OXIDOREDUCTASE (EUROFUNG)"/>
    <property type="match status" value="1"/>
</dbReference>
<dbReference type="SUPFAM" id="SSF51735">
    <property type="entry name" value="NAD(P)-binding Rossmann-fold domains"/>
    <property type="match status" value="1"/>
</dbReference>
<dbReference type="Gene3D" id="3.40.50.720">
    <property type="entry name" value="NAD(P)-binding Rossmann-like Domain"/>
    <property type="match status" value="1"/>
</dbReference>
<evidence type="ECO:0000313" key="3">
    <source>
        <dbReference type="EMBL" id="MBC8537143.1"/>
    </source>
</evidence>
<dbReference type="EMBL" id="JACRSP010000005">
    <property type="protein sequence ID" value="MBC8537143.1"/>
    <property type="molecule type" value="Genomic_DNA"/>
</dbReference>
<dbReference type="InterPro" id="IPR051317">
    <property type="entry name" value="Gfo/Idh/MocA_oxidoreduct"/>
</dbReference>
<keyword evidence="4" id="KW-1185">Reference proteome</keyword>
<proteinExistence type="predicted"/>
<evidence type="ECO:0000313" key="4">
    <source>
        <dbReference type="Proteomes" id="UP000620366"/>
    </source>
</evidence>
<dbReference type="InterPro" id="IPR000683">
    <property type="entry name" value="Gfo/Idh/MocA-like_OxRdtase_N"/>
</dbReference>
<dbReference type="GO" id="GO:0000166">
    <property type="term" value="F:nucleotide binding"/>
    <property type="evidence" value="ECO:0007669"/>
    <property type="project" value="InterPro"/>
</dbReference>
<name>A0A926DEI1_9FIRM</name>
<dbReference type="RefSeq" id="WP_249301461.1">
    <property type="nucleotide sequence ID" value="NZ_JACRSP010000005.1"/>
</dbReference>
<accession>A0A926DEI1</accession>
<dbReference type="InterPro" id="IPR055170">
    <property type="entry name" value="GFO_IDH_MocA-like_dom"/>
</dbReference>
<feature type="domain" description="Gfo/Idh/MocA-like oxidoreductase N-terminal" evidence="1">
    <location>
        <begin position="5"/>
        <end position="118"/>
    </location>
</feature>
<evidence type="ECO:0000259" key="1">
    <source>
        <dbReference type="Pfam" id="PF01408"/>
    </source>
</evidence>
<dbReference type="PANTHER" id="PTHR43708:SF1">
    <property type="entry name" value="GALACTOSE_LACTOSE METABOLISM REGULATORY PROTEIN GAL80"/>
    <property type="match status" value="1"/>
</dbReference>
<comment type="caution">
    <text evidence="3">The sequence shown here is derived from an EMBL/GenBank/DDBJ whole genome shotgun (WGS) entry which is preliminary data.</text>
</comment>
<dbReference type="Pfam" id="PF22725">
    <property type="entry name" value="GFO_IDH_MocA_C3"/>
    <property type="match status" value="1"/>
</dbReference>
<dbReference type="SUPFAM" id="SSF55347">
    <property type="entry name" value="Glyceraldehyde-3-phosphate dehydrogenase-like, C-terminal domain"/>
    <property type="match status" value="1"/>
</dbReference>
<organism evidence="3 4">
    <name type="scientific">Feifania hominis</name>
    <dbReference type="NCBI Taxonomy" id="2763660"/>
    <lineage>
        <taxon>Bacteria</taxon>
        <taxon>Bacillati</taxon>
        <taxon>Bacillota</taxon>
        <taxon>Clostridia</taxon>
        <taxon>Eubacteriales</taxon>
        <taxon>Feifaniaceae</taxon>
        <taxon>Feifania</taxon>
    </lineage>
</organism>
<sequence>MAKEKVGVIGCGMISEIYMKNISERFANMELAACADIVPAAAKKRAAQFGCRACSVETLLHDSTIGTIVNLTVPAQHAEVSRQALLAGKNVYTEKPLCVDYESGEQLLQLAEEKGLLLGTAPDCFLGAGLQTVRHLLDSGELGQVLFFEANLYQRGPEWFHSNPAFFYQAGAGPILDWGPYYAAAVIALLGPVRRVGAIGRKPYARKTVMSPASPLSGREFDVDVPTSIVSVLENRSGVIGNLNLSFDTGFRYWESKTPFMRIYCERATIDVPDLNKYSGPVLLRKGEAEFEEYPLVSALTENCRGLALSDMVHSKMTGRGYRADGAFGLHVSEILLAMQRSVEEGCFVELRSTCRRPEPLDSELIAELCENGGTQK</sequence>
<dbReference type="Gene3D" id="3.30.360.10">
    <property type="entry name" value="Dihydrodipicolinate Reductase, domain 2"/>
    <property type="match status" value="1"/>
</dbReference>
<evidence type="ECO:0000259" key="2">
    <source>
        <dbReference type="Pfam" id="PF22725"/>
    </source>
</evidence>
<dbReference type="AlphaFoldDB" id="A0A926DEI1"/>
<reference evidence="3" key="1">
    <citation type="submission" date="2020-08" db="EMBL/GenBank/DDBJ databases">
        <title>Genome public.</title>
        <authorList>
            <person name="Liu C."/>
            <person name="Sun Q."/>
        </authorList>
    </citation>
    <scope>NUCLEOTIDE SEQUENCE</scope>
    <source>
        <strain evidence="3">BX7</strain>
    </source>
</reference>
<feature type="domain" description="GFO/IDH/MocA-like oxidoreductase" evidence="2">
    <location>
        <begin position="131"/>
        <end position="270"/>
    </location>
</feature>
<gene>
    <name evidence="3" type="ORF">H8695_10630</name>
</gene>